<dbReference type="GO" id="GO:0043819">
    <property type="term" value="F:precorrin-6A synthase (deacetylating) activity"/>
    <property type="evidence" value="ECO:0007669"/>
    <property type="project" value="InterPro"/>
</dbReference>
<evidence type="ECO:0000256" key="2">
    <source>
        <dbReference type="ARBA" id="ARBA00022573"/>
    </source>
</evidence>
<comment type="pathway">
    <text evidence="1">Cofactor biosynthesis; adenosylcobalamin biosynthesis.</text>
</comment>
<dbReference type="PIRSF" id="PIRSF036525">
    <property type="entry name" value="CobF"/>
    <property type="match status" value="1"/>
</dbReference>
<dbReference type="CDD" id="cd11643">
    <property type="entry name" value="Precorrin-6A-synthase"/>
    <property type="match status" value="1"/>
</dbReference>
<dbReference type="PANTHER" id="PTHR43467:SF1">
    <property type="entry name" value="PRECORRIN-6A SYNTHASE [DEACETYLATING]"/>
    <property type="match status" value="1"/>
</dbReference>
<dbReference type="EMBL" id="MKQR01000013">
    <property type="protein sequence ID" value="OLR93086.1"/>
    <property type="molecule type" value="Genomic_DNA"/>
</dbReference>
<dbReference type="Proteomes" id="UP000186040">
    <property type="component" value="Unassembled WGS sequence"/>
</dbReference>
<dbReference type="GO" id="GO:0032259">
    <property type="term" value="P:methylation"/>
    <property type="evidence" value="ECO:0007669"/>
    <property type="project" value="UniProtKB-KW"/>
</dbReference>
<dbReference type="AlphaFoldDB" id="A0A1Q9LM16"/>
<dbReference type="PANTHER" id="PTHR43467">
    <property type="entry name" value="COBALT-PRECORRIN-2 C(20)-METHYLTRANSFERASE"/>
    <property type="match status" value="1"/>
</dbReference>
<dbReference type="NCBIfam" id="TIGR02434">
    <property type="entry name" value="CobF"/>
    <property type="match status" value="1"/>
</dbReference>
<feature type="domain" description="Tetrapyrrole methylase" evidence="6">
    <location>
        <begin position="1"/>
        <end position="209"/>
    </location>
</feature>
<proteinExistence type="predicted"/>
<evidence type="ECO:0000256" key="3">
    <source>
        <dbReference type="ARBA" id="ARBA00022603"/>
    </source>
</evidence>
<evidence type="ECO:0000313" key="8">
    <source>
        <dbReference type="Proteomes" id="UP000186040"/>
    </source>
</evidence>
<name>A0A1Q9LM16_9PSEU</name>
<dbReference type="InterPro" id="IPR012797">
    <property type="entry name" value="CobF"/>
</dbReference>
<dbReference type="Gene3D" id="3.30.950.10">
    <property type="entry name" value="Methyltransferase, Cobalt-precorrin-4 Transmethylase, Domain 2"/>
    <property type="match status" value="1"/>
</dbReference>
<keyword evidence="3" id="KW-0489">Methyltransferase</keyword>
<dbReference type="InterPro" id="IPR000878">
    <property type="entry name" value="4pyrrol_Mease"/>
</dbReference>
<dbReference type="InterPro" id="IPR014777">
    <property type="entry name" value="4pyrrole_Mease_sub1"/>
</dbReference>
<evidence type="ECO:0000256" key="5">
    <source>
        <dbReference type="ARBA" id="ARBA00022691"/>
    </source>
</evidence>
<accession>A0A1Q9LM16</accession>
<dbReference type="SUPFAM" id="SSF53790">
    <property type="entry name" value="Tetrapyrrole methylase"/>
    <property type="match status" value="1"/>
</dbReference>
<dbReference type="InterPro" id="IPR035996">
    <property type="entry name" value="4pyrrol_Methylase_sf"/>
</dbReference>
<keyword evidence="8" id="KW-1185">Reference proteome</keyword>
<reference evidence="7 8" key="1">
    <citation type="submission" date="2016-10" db="EMBL/GenBank/DDBJ databases">
        <title>The Draft Genome Sequence of Actinokineospora bangkokensis 44EHWT reveals the biosynthetic pathway of antifungal compounds Thailandins with unusual extender unit butylmalonyl-CoA.</title>
        <authorList>
            <person name="Greule A."/>
            <person name="Intra B."/>
            <person name="Flemming S."/>
            <person name="Rommel M.G."/>
            <person name="Panbangred W."/>
            <person name="Bechthold A."/>
        </authorList>
    </citation>
    <scope>NUCLEOTIDE SEQUENCE [LARGE SCALE GENOMIC DNA]</scope>
    <source>
        <strain evidence="7 8">44EHW</strain>
    </source>
</reference>
<dbReference type="Gene3D" id="3.40.1010.10">
    <property type="entry name" value="Cobalt-precorrin-4 Transmethylase, Domain 1"/>
    <property type="match status" value="1"/>
</dbReference>
<dbReference type="InterPro" id="IPR014776">
    <property type="entry name" value="4pyrrole_Mease_sub2"/>
</dbReference>
<organism evidence="7 8">
    <name type="scientific">Actinokineospora bangkokensis</name>
    <dbReference type="NCBI Taxonomy" id="1193682"/>
    <lineage>
        <taxon>Bacteria</taxon>
        <taxon>Bacillati</taxon>
        <taxon>Actinomycetota</taxon>
        <taxon>Actinomycetes</taxon>
        <taxon>Pseudonocardiales</taxon>
        <taxon>Pseudonocardiaceae</taxon>
        <taxon>Actinokineospora</taxon>
    </lineage>
</organism>
<gene>
    <name evidence="7" type="ORF">BJP25_18195</name>
</gene>
<sequence>MTVNAVAALRAADVVFFLDKPGEARELSDLREAILAAHVPDGGPRVVRAEDPPRDRTTPAYAGAVHDWRARRADVLEGMVRDNLAPGERGAVLVWGDPALYDSIIAVFDDLRGRGTLDLDVRVLPGISSISALAARHGVTFNQVAGAVQITTGRRLAAGWPEGVDDVIVMLDAQNAFTRYVDEPDLVIHWGAYVGTADELLISGPLAQVADRIVETRTRARAAKGWIMDSYLLRRPARG</sequence>
<evidence type="ECO:0000256" key="1">
    <source>
        <dbReference type="ARBA" id="ARBA00004953"/>
    </source>
</evidence>
<keyword evidence="5" id="KW-0949">S-adenosyl-L-methionine</keyword>
<evidence type="ECO:0000259" key="6">
    <source>
        <dbReference type="Pfam" id="PF00590"/>
    </source>
</evidence>
<evidence type="ECO:0000313" key="7">
    <source>
        <dbReference type="EMBL" id="OLR93086.1"/>
    </source>
</evidence>
<dbReference type="STRING" id="1193682.BJP25_18195"/>
<keyword evidence="4" id="KW-0808">Transferase</keyword>
<evidence type="ECO:0000256" key="4">
    <source>
        <dbReference type="ARBA" id="ARBA00022679"/>
    </source>
</evidence>
<protein>
    <submittedName>
        <fullName evidence="7">Precorrin-6A synthase (Deacetylating)</fullName>
    </submittedName>
</protein>
<comment type="caution">
    <text evidence="7">The sequence shown here is derived from an EMBL/GenBank/DDBJ whole genome shotgun (WGS) entry which is preliminary data.</text>
</comment>
<dbReference type="GO" id="GO:0009236">
    <property type="term" value="P:cobalamin biosynthetic process"/>
    <property type="evidence" value="ECO:0007669"/>
    <property type="project" value="UniProtKB-KW"/>
</dbReference>
<dbReference type="Pfam" id="PF00590">
    <property type="entry name" value="TP_methylase"/>
    <property type="match status" value="1"/>
</dbReference>
<keyword evidence="2" id="KW-0169">Cobalamin biosynthesis</keyword>